<evidence type="ECO:0000313" key="2">
    <source>
        <dbReference type="EMBL" id="MEM5537656.1"/>
    </source>
</evidence>
<name>A0ABU9TVB8_9GAMM</name>
<dbReference type="InterPro" id="IPR012675">
    <property type="entry name" value="Beta-grasp_dom_sf"/>
</dbReference>
<accession>A0ABU9TVB8</accession>
<dbReference type="Proteomes" id="UP001449225">
    <property type="component" value="Unassembled WGS sequence"/>
</dbReference>
<dbReference type="CDD" id="cd00207">
    <property type="entry name" value="fer2"/>
    <property type="match status" value="1"/>
</dbReference>
<dbReference type="PROSITE" id="PS51085">
    <property type="entry name" value="2FE2S_FER_2"/>
    <property type="match status" value="1"/>
</dbReference>
<dbReference type="InterPro" id="IPR001041">
    <property type="entry name" value="2Fe-2S_ferredoxin-type"/>
</dbReference>
<evidence type="ECO:0000313" key="3">
    <source>
        <dbReference type="Proteomes" id="UP001449225"/>
    </source>
</evidence>
<feature type="domain" description="2Fe-2S ferredoxin-type" evidence="1">
    <location>
        <begin position="8"/>
        <end position="99"/>
    </location>
</feature>
<sequence length="106" mass="11535">MSQIITKHKIQVLNQEQEFLCPSGITLLVGMEAINSHCIDVGCRGGGCGVCKIKVINGSFLSKRMSKAHITDEDLQKGVVLACRIFPTSDLKIEVLHSPTSKQVIV</sequence>
<gene>
    <name evidence="2" type="ORF">WNY58_14800</name>
</gene>
<dbReference type="Gene3D" id="3.10.20.30">
    <property type="match status" value="1"/>
</dbReference>
<dbReference type="Pfam" id="PF00111">
    <property type="entry name" value="Fer2"/>
    <property type="match status" value="1"/>
</dbReference>
<dbReference type="RefSeq" id="WP_342854926.1">
    <property type="nucleotide sequence ID" value="NZ_JBBMRA010000017.1"/>
</dbReference>
<dbReference type="PROSITE" id="PS00197">
    <property type="entry name" value="2FE2S_FER_1"/>
    <property type="match status" value="1"/>
</dbReference>
<protein>
    <submittedName>
        <fullName evidence="2">2Fe-2S iron-sulfur cluster binding domain-containing protein</fullName>
    </submittedName>
</protein>
<reference evidence="2 3" key="1">
    <citation type="submission" date="2024-03" db="EMBL/GenBank/DDBJ databases">
        <title>Community enrichment and isolation of bacterial strains for fucoidan degradation.</title>
        <authorList>
            <person name="Sichert A."/>
        </authorList>
    </citation>
    <scope>NUCLEOTIDE SEQUENCE [LARGE SCALE GENOMIC DNA]</scope>
    <source>
        <strain evidence="2 3">AS76</strain>
    </source>
</reference>
<organism evidence="2 3">
    <name type="scientific">Neptuniibacter pectenicola</name>
    <dbReference type="NCBI Taxonomy" id="1806669"/>
    <lineage>
        <taxon>Bacteria</taxon>
        <taxon>Pseudomonadati</taxon>
        <taxon>Pseudomonadota</taxon>
        <taxon>Gammaproteobacteria</taxon>
        <taxon>Oceanospirillales</taxon>
        <taxon>Oceanospirillaceae</taxon>
        <taxon>Neptuniibacter</taxon>
    </lineage>
</organism>
<dbReference type="InterPro" id="IPR006058">
    <property type="entry name" value="2Fe2S_fd_BS"/>
</dbReference>
<dbReference type="SUPFAM" id="SSF54292">
    <property type="entry name" value="2Fe-2S ferredoxin-like"/>
    <property type="match status" value="1"/>
</dbReference>
<dbReference type="EMBL" id="JBBMRA010000017">
    <property type="protein sequence ID" value="MEM5537656.1"/>
    <property type="molecule type" value="Genomic_DNA"/>
</dbReference>
<comment type="caution">
    <text evidence="2">The sequence shown here is derived from an EMBL/GenBank/DDBJ whole genome shotgun (WGS) entry which is preliminary data.</text>
</comment>
<dbReference type="InterPro" id="IPR036010">
    <property type="entry name" value="2Fe-2S_ferredoxin-like_sf"/>
</dbReference>
<evidence type="ECO:0000259" key="1">
    <source>
        <dbReference type="PROSITE" id="PS51085"/>
    </source>
</evidence>
<keyword evidence="3" id="KW-1185">Reference proteome</keyword>
<proteinExistence type="predicted"/>